<reference evidence="7" key="1">
    <citation type="journal article" date="2023" name="Mol. Biol. Evol.">
        <title>Third-Generation Sequencing Reveals the Adaptive Role of the Epigenome in Three Deep-Sea Polychaetes.</title>
        <authorList>
            <person name="Perez M."/>
            <person name="Aroh O."/>
            <person name="Sun Y."/>
            <person name="Lan Y."/>
            <person name="Juniper S.K."/>
            <person name="Young C.R."/>
            <person name="Angers B."/>
            <person name="Qian P.Y."/>
        </authorList>
    </citation>
    <scope>NUCLEOTIDE SEQUENCE</scope>
    <source>
        <strain evidence="7">R07B-5</strain>
    </source>
</reference>
<keyword evidence="4 5" id="KW-0472">Membrane</keyword>
<dbReference type="InterPro" id="IPR017452">
    <property type="entry name" value="GPCR_Rhodpsn_7TM"/>
</dbReference>
<dbReference type="Gene3D" id="1.20.1070.10">
    <property type="entry name" value="Rhodopsin 7-helix transmembrane proteins"/>
    <property type="match status" value="1"/>
</dbReference>
<keyword evidence="2 5" id="KW-0812">Transmembrane</keyword>
<protein>
    <recommendedName>
        <fullName evidence="6">G-protein coupled receptors family 1 profile domain-containing protein</fullName>
    </recommendedName>
</protein>
<proteinExistence type="predicted"/>
<name>A0AAD9L575_RIDPI</name>
<keyword evidence="3 5" id="KW-1133">Transmembrane helix</keyword>
<dbReference type="Proteomes" id="UP001209878">
    <property type="component" value="Unassembled WGS sequence"/>
</dbReference>
<evidence type="ECO:0000256" key="2">
    <source>
        <dbReference type="ARBA" id="ARBA00022692"/>
    </source>
</evidence>
<dbReference type="AlphaFoldDB" id="A0AAD9L575"/>
<accession>A0AAD9L575</accession>
<feature type="transmembrane region" description="Helical" evidence="5">
    <location>
        <begin position="98"/>
        <end position="122"/>
    </location>
</feature>
<sequence>MLTIGLIFGILVPVLVIVYATARILSAIVRIHYEISTQVHSIGGSGSVVGANSSLTLQSIRSGKNLLLMCGGLLLLTIPGTIYAIAVTLGTENQLPSWFKFGAVWILMCNSSVNSLLYLALFRSVRKKTSEMFAAYYYKLCCFL</sequence>
<feature type="domain" description="G-protein coupled receptors family 1 profile" evidence="6">
    <location>
        <begin position="1"/>
        <end position="118"/>
    </location>
</feature>
<feature type="transmembrane region" description="Helical" evidence="5">
    <location>
        <begin position="66"/>
        <end position="86"/>
    </location>
</feature>
<evidence type="ECO:0000313" key="7">
    <source>
        <dbReference type="EMBL" id="KAK2183254.1"/>
    </source>
</evidence>
<dbReference type="EMBL" id="JAODUO010000317">
    <property type="protein sequence ID" value="KAK2183254.1"/>
    <property type="molecule type" value="Genomic_DNA"/>
</dbReference>
<dbReference type="SUPFAM" id="SSF81321">
    <property type="entry name" value="Family A G protein-coupled receptor-like"/>
    <property type="match status" value="1"/>
</dbReference>
<comment type="caution">
    <text evidence="7">The sequence shown here is derived from an EMBL/GenBank/DDBJ whole genome shotgun (WGS) entry which is preliminary data.</text>
</comment>
<dbReference type="PROSITE" id="PS50262">
    <property type="entry name" value="G_PROTEIN_RECEP_F1_2"/>
    <property type="match status" value="1"/>
</dbReference>
<evidence type="ECO:0000256" key="1">
    <source>
        <dbReference type="ARBA" id="ARBA00004370"/>
    </source>
</evidence>
<evidence type="ECO:0000256" key="3">
    <source>
        <dbReference type="ARBA" id="ARBA00022989"/>
    </source>
</evidence>
<comment type="subcellular location">
    <subcellularLocation>
        <location evidence="1">Membrane</location>
    </subcellularLocation>
</comment>
<evidence type="ECO:0000259" key="6">
    <source>
        <dbReference type="PROSITE" id="PS50262"/>
    </source>
</evidence>
<dbReference type="GO" id="GO:0016020">
    <property type="term" value="C:membrane"/>
    <property type="evidence" value="ECO:0007669"/>
    <property type="project" value="UniProtKB-SubCell"/>
</dbReference>
<gene>
    <name evidence="7" type="ORF">NP493_316g01000</name>
</gene>
<evidence type="ECO:0000256" key="5">
    <source>
        <dbReference type="SAM" id="Phobius"/>
    </source>
</evidence>
<evidence type="ECO:0000313" key="8">
    <source>
        <dbReference type="Proteomes" id="UP001209878"/>
    </source>
</evidence>
<evidence type="ECO:0000256" key="4">
    <source>
        <dbReference type="ARBA" id="ARBA00023136"/>
    </source>
</evidence>
<organism evidence="7 8">
    <name type="scientific">Ridgeia piscesae</name>
    <name type="common">Tubeworm</name>
    <dbReference type="NCBI Taxonomy" id="27915"/>
    <lineage>
        <taxon>Eukaryota</taxon>
        <taxon>Metazoa</taxon>
        <taxon>Spiralia</taxon>
        <taxon>Lophotrochozoa</taxon>
        <taxon>Annelida</taxon>
        <taxon>Polychaeta</taxon>
        <taxon>Sedentaria</taxon>
        <taxon>Canalipalpata</taxon>
        <taxon>Sabellida</taxon>
        <taxon>Siboglinidae</taxon>
        <taxon>Ridgeia</taxon>
    </lineage>
</organism>
<feature type="transmembrane region" description="Helical" evidence="5">
    <location>
        <begin position="6"/>
        <end position="25"/>
    </location>
</feature>
<keyword evidence="8" id="KW-1185">Reference proteome</keyword>